<evidence type="ECO:0000313" key="9">
    <source>
        <dbReference type="Proteomes" id="UP000236728"/>
    </source>
</evidence>
<dbReference type="Pfam" id="PF00861">
    <property type="entry name" value="Ribosomal_L18p"/>
    <property type="match status" value="1"/>
</dbReference>
<dbReference type="NCBIfam" id="TIGR00060">
    <property type="entry name" value="L18_bact"/>
    <property type="match status" value="1"/>
</dbReference>
<dbReference type="EMBL" id="FNVA01000005">
    <property type="protein sequence ID" value="SEG49721.1"/>
    <property type="molecule type" value="Genomic_DNA"/>
</dbReference>
<sequence length="121" mass="13257">MIALPQRNTIRQRVHARIRSKMTGTAERPRLNVYRSLNHIYTQLIDDATGKTIAQASTVQKKGEEKKAGGNVEAAKAVGKLIAERAQAAGVKKVVFDRGGYLYHGRIKALADAAREAGLEF</sequence>
<organism evidence="8 9">
    <name type="scientific">Bryocella elongata</name>
    <dbReference type="NCBI Taxonomy" id="863522"/>
    <lineage>
        <taxon>Bacteria</taxon>
        <taxon>Pseudomonadati</taxon>
        <taxon>Acidobacteriota</taxon>
        <taxon>Terriglobia</taxon>
        <taxon>Terriglobales</taxon>
        <taxon>Acidobacteriaceae</taxon>
        <taxon>Bryocella</taxon>
    </lineage>
</organism>
<dbReference type="AlphaFoldDB" id="A0A1H6AMF5"/>
<dbReference type="OrthoDB" id="9810939at2"/>
<keyword evidence="9" id="KW-1185">Reference proteome</keyword>
<comment type="similarity">
    <text evidence="1 7">Belongs to the universal ribosomal protein uL18 family.</text>
</comment>
<dbReference type="InterPro" id="IPR004389">
    <property type="entry name" value="Ribosomal_uL18_bac-type"/>
</dbReference>
<evidence type="ECO:0000256" key="3">
    <source>
        <dbReference type="ARBA" id="ARBA00022884"/>
    </source>
</evidence>
<proteinExistence type="inferred from homology"/>
<dbReference type="HAMAP" id="MF_01337_B">
    <property type="entry name" value="Ribosomal_uL18_B"/>
    <property type="match status" value="1"/>
</dbReference>
<dbReference type="CDD" id="cd00432">
    <property type="entry name" value="Ribosomal_L18_L5e"/>
    <property type="match status" value="1"/>
</dbReference>
<evidence type="ECO:0000256" key="4">
    <source>
        <dbReference type="ARBA" id="ARBA00022980"/>
    </source>
</evidence>
<dbReference type="Proteomes" id="UP000236728">
    <property type="component" value="Unassembled WGS sequence"/>
</dbReference>
<accession>A0A1H6AMF5</accession>
<dbReference type="FunFam" id="3.30.420.100:FF:000001">
    <property type="entry name" value="50S ribosomal protein L18"/>
    <property type="match status" value="1"/>
</dbReference>
<protein>
    <recommendedName>
        <fullName evidence="6 7">Large ribosomal subunit protein uL18</fullName>
    </recommendedName>
</protein>
<dbReference type="InterPro" id="IPR057268">
    <property type="entry name" value="Ribosomal_L18"/>
</dbReference>
<dbReference type="GO" id="GO:0008097">
    <property type="term" value="F:5S rRNA binding"/>
    <property type="evidence" value="ECO:0007669"/>
    <property type="project" value="TreeGrafter"/>
</dbReference>
<dbReference type="PANTHER" id="PTHR12899:SF3">
    <property type="entry name" value="LARGE RIBOSOMAL SUBUNIT PROTEIN UL18M"/>
    <property type="match status" value="1"/>
</dbReference>
<dbReference type="GO" id="GO:0006412">
    <property type="term" value="P:translation"/>
    <property type="evidence" value="ECO:0007669"/>
    <property type="project" value="UniProtKB-UniRule"/>
</dbReference>
<evidence type="ECO:0000256" key="6">
    <source>
        <dbReference type="ARBA" id="ARBA00035197"/>
    </source>
</evidence>
<comment type="function">
    <text evidence="7">This is one of the proteins that bind and probably mediate the attachment of the 5S RNA into the large ribosomal subunit, where it forms part of the central protuberance.</text>
</comment>
<reference evidence="8 9" key="1">
    <citation type="submission" date="2016-10" db="EMBL/GenBank/DDBJ databases">
        <authorList>
            <person name="de Groot N.N."/>
        </authorList>
    </citation>
    <scope>NUCLEOTIDE SEQUENCE [LARGE SCALE GENOMIC DNA]</scope>
    <source>
        <strain evidence="8 9">DSM 22489</strain>
    </source>
</reference>
<evidence type="ECO:0000256" key="1">
    <source>
        <dbReference type="ARBA" id="ARBA00007116"/>
    </source>
</evidence>
<keyword evidence="2 7" id="KW-0699">rRNA-binding</keyword>
<dbReference type="GO" id="GO:0003735">
    <property type="term" value="F:structural constituent of ribosome"/>
    <property type="evidence" value="ECO:0007669"/>
    <property type="project" value="InterPro"/>
</dbReference>
<evidence type="ECO:0000313" key="8">
    <source>
        <dbReference type="EMBL" id="SEG49721.1"/>
    </source>
</evidence>
<keyword evidence="3 7" id="KW-0694">RNA-binding</keyword>
<dbReference type="GO" id="GO:0022625">
    <property type="term" value="C:cytosolic large ribosomal subunit"/>
    <property type="evidence" value="ECO:0007669"/>
    <property type="project" value="TreeGrafter"/>
</dbReference>
<dbReference type="InterPro" id="IPR005484">
    <property type="entry name" value="Ribosomal_uL18_bac/plant/anim"/>
</dbReference>
<keyword evidence="5 7" id="KW-0687">Ribonucleoprotein</keyword>
<dbReference type="PANTHER" id="PTHR12899">
    <property type="entry name" value="39S RIBOSOMAL PROTEIN L18, MITOCHONDRIAL"/>
    <property type="match status" value="1"/>
</dbReference>
<evidence type="ECO:0000256" key="2">
    <source>
        <dbReference type="ARBA" id="ARBA00022730"/>
    </source>
</evidence>
<dbReference type="RefSeq" id="WP_103934094.1">
    <property type="nucleotide sequence ID" value="NZ_FNVA01000005.1"/>
</dbReference>
<dbReference type="SUPFAM" id="SSF53137">
    <property type="entry name" value="Translational machinery components"/>
    <property type="match status" value="1"/>
</dbReference>
<keyword evidence="4 7" id="KW-0689">Ribosomal protein</keyword>
<comment type="subunit">
    <text evidence="7">Part of the 50S ribosomal subunit; part of the 5S rRNA/L5/L18/L25 subcomplex. Contacts the 5S and 23S rRNAs.</text>
</comment>
<gene>
    <name evidence="7" type="primary">rplR</name>
    <name evidence="8" type="ORF">SAMN05421819_3252</name>
</gene>
<name>A0A1H6AMF5_9BACT</name>
<dbReference type="Gene3D" id="3.30.420.100">
    <property type="match status" value="1"/>
</dbReference>
<evidence type="ECO:0000256" key="7">
    <source>
        <dbReference type="HAMAP-Rule" id="MF_01337"/>
    </source>
</evidence>
<evidence type="ECO:0000256" key="5">
    <source>
        <dbReference type="ARBA" id="ARBA00023274"/>
    </source>
</evidence>